<organism evidence="4 5">
    <name type="scientific">Bowmanella dokdonensis</name>
    <dbReference type="NCBI Taxonomy" id="751969"/>
    <lineage>
        <taxon>Bacteria</taxon>
        <taxon>Pseudomonadati</taxon>
        <taxon>Pseudomonadota</taxon>
        <taxon>Gammaproteobacteria</taxon>
        <taxon>Alteromonadales</taxon>
        <taxon>Alteromonadaceae</taxon>
        <taxon>Bowmanella</taxon>
    </lineage>
</organism>
<feature type="transmembrane region" description="Helical" evidence="2">
    <location>
        <begin position="36"/>
        <end position="54"/>
    </location>
</feature>
<feature type="transmembrane region" description="Helical" evidence="2">
    <location>
        <begin position="109"/>
        <end position="127"/>
    </location>
</feature>
<keyword evidence="2" id="KW-0812">Transmembrane</keyword>
<dbReference type="SMART" id="SM00116">
    <property type="entry name" value="CBS"/>
    <property type="match status" value="2"/>
</dbReference>
<dbReference type="InterPro" id="IPR007065">
    <property type="entry name" value="HPP"/>
</dbReference>
<evidence type="ECO:0000313" key="4">
    <source>
        <dbReference type="EMBL" id="MBN7824335.1"/>
    </source>
</evidence>
<dbReference type="Pfam" id="PF00571">
    <property type="entry name" value="CBS"/>
    <property type="match status" value="2"/>
</dbReference>
<accession>A0A939DLG0</accession>
<evidence type="ECO:0000259" key="3">
    <source>
        <dbReference type="PROSITE" id="PS51371"/>
    </source>
</evidence>
<dbReference type="AlphaFoldDB" id="A0A939DLG0"/>
<proteinExistence type="predicted"/>
<sequence>MPNIRKLLLTVLVRLGITKSDSQRLSSIPVSQRLKVAGAAFVALLAVTSTSLTLADNTSTVFLLASMGASAVLLFGLPNSPLAKPWSFAAGHLISAAIGLACSHIIDDLALMAAVTIALTLLAMYVFECMHPPGGATALVPVLASSEQHLGYDFLLYPVALNVLCMLLMAVLLNRLLGASLLSREPVRQDPVHLHQDPSPLKRLGLQPDDLLYALNHYQSVLDVSEQDLEQIYHQAQLHAAQRKIGALLCSDIMSRDLICVAAETPLPTAWQLLRKHKIRLLPVVDAHRELQGVLSLTDFVKEVRVPHYWGFLRQLNRLLLGRQYGKARRSKVEDIMVRQVRTVKESDHIVSLIPQLADQGLHHIPVVNADNRLVGMITQSDLIGALYLSSVHPQPISYA</sequence>
<feature type="transmembrane region" description="Helical" evidence="2">
    <location>
        <begin position="61"/>
        <end position="79"/>
    </location>
</feature>
<keyword evidence="5" id="KW-1185">Reference proteome</keyword>
<feature type="transmembrane region" description="Helical" evidence="2">
    <location>
        <begin position="154"/>
        <end position="174"/>
    </location>
</feature>
<dbReference type="EMBL" id="JAFKCV010000002">
    <property type="protein sequence ID" value="MBN7824335.1"/>
    <property type="molecule type" value="Genomic_DNA"/>
</dbReference>
<feature type="domain" description="CBS" evidence="3">
    <location>
        <begin position="254"/>
        <end position="312"/>
    </location>
</feature>
<dbReference type="PROSITE" id="PS51371">
    <property type="entry name" value="CBS"/>
    <property type="match status" value="2"/>
</dbReference>
<dbReference type="PANTHER" id="PTHR33741:SF5">
    <property type="entry name" value="TRANSMEMBRANE PROTEIN DDB_G0269096-RELATED"/>
    <property type="match status" value="1"/>
</dbReference>
<dbReference type="Proteomes" id="UP000664654">
    <property type="component" value="Unassembled WGS sequence"/>
</dbReference>
<feature type="domain" description="CBS" evidence="3">
    <location>
        <begin position="337"/>
        <end position="395"/>
    </location>
</feature>
<dbReference type="SUPFAM" id="SSF54631">
    <property type="entry name" value="CBS-domain pair"/>
    <property type="match status" value="1"/>
</dbReference>
<dbReference type="RefSeq" id="WP_206572455.1">
    <property type="nucleotide sequence ID" value="NZ_JAFKCV010000002.1"/>
</dbReference>
<dbReference type="Pfam" id="PF04982">
    <property type="entry name" value="TM_HPP"/>
    <property type="match status" value="1"/>
</dbReference>
<keyword evidence="2" id="KW-1133">Transmembrane helix</keyword>
<reference evidence="4" key="1">
    <citation type="submission" date="2021-03" db="EMBL/GenBank/DDBJ databases">
        <title>novel species isolated from a fishpond in China.</title>
        <authorList>
            <person name="Lu H."/>
            <person name="Cai Z."/>
        </authorList>
    </citation>
    <scope>NUCLEOTIDE SEQUENCE</scope>
    <source>
        <strain evidence="4">JCM 30855</strain>
    </source>
</reference>
<evidence type="ECO:0000256" key="2">
    <source>
        <dbReference type="SAM" id="Phobius"/>
    </source>
</evidence>
<dbReference type="InterPro" id="IPR058581">
    <property type="entry name" value="TM_HPP"/>
</dbReference>
<keyword evidence="2" id="KW-0472">Membrane</keyword>
<dbReference type="Gene3D" id="3.10.580.10">
    <property type="entry name" value="CBS-domain"/>
    <property type="match status" value="1"/>
</dbReference>
<dbReference type="InterPro" id="IPR000644">
    <property type="entry name" value="CBS_dom"/>
</dbReference>
<gene>
    <name evidence="4" type="ORF">J0A66_03750</name>
</gene>
<name>A0A939DLG0_9ALTE</name>
<evidence type="ECO:0000313" key="5">
    <source>
        <dbReference type="Proteomes" id="UP000664654"/>
    </source>
</evidence>
<keyword evidence="1" id="KW-0129">CBS domain</keyword>
<protein>
    <submittedName>
        <fullName evidence="4">HPP family protein</fullName>
    </submittedName>
</protein>
<comment type="caution">
    <text evidence="4">The sequence shown here is derived from an EMBL/GenBank/DDBJ whole genome shotgun (WGS) entry which is preliminary data.</text>
</comment>
<dbReference type="CDD" id="cd04600">
    <property type="entry name" value="CBS_pair_HPP_assoc"/>
    <property type="match status" value="1"/>
</dbReference>
<dbReference type="InterPro" id="IPR046342">
    <property type="entry name" value="CBS_dom_sf"/>
</dbReference>
<dbReference type="PANTHER" id="PTHR33741">
    <property type="entry name" value="TRANSMEMBRANE PROTEIN DDB_G0269096-RELATED"/>
    <property type="match status" value="1"/>
</dbReference>
<evidence type="ECO:0000256" key="1">
    <source>
        <dbReference type="PROSITE-ProRule" id="PRU00703"/>
    </source>
</evidence>